<evidence type="ECO:0000259" key="20">
    <source>
        <dbReference type="Pfam" id="PF17177"/>
    </source>
</evidence>
<dbReference type="InterPro" id="IPR033443">
    <property type="entry name" value="PROP1-like_PPR_dom"/>
</dbReference>
<reference evidence="21 22" key="2">
    <citation type="journal article" date="2018" name="Plant J.">
        <title>The Physcomitrella patens chromosome-scale assembly reveals moss genome structure and evolution.</title>
        <authorList>
            <person name="Lang D."/>
            <person name="Ullrich K.K."/>
            <person name="Murat F."/>
            <person name="Fuchs J."/>
            <person name="Jenkins J."/>
            <person name="Haas F.B."/>
            <person name="Piednoel M."/>
            <person name="Gundlach H."/>
            <person name="Van Bel M."/>
            <person name="Meyberg R."/>
            <person name="Vives C."/>
            <person name="Morata J."/>
            <person name="Symeonidi A."/>
            <person name="Hiss M."/>
            <person name="Muchero W."/>
            <person name="Kamisugi Y."/>
            <person name="Saleh O."/>
            <person name="Blanc G."/>
            <person name="Decker E.L."/>
            <person name="van Gessel N."/>
            <person name="Grimwood J."/>
            <person name="Hayes R.D."/>
            <person name="Graham S.W."/>
            <person name="Gunter L.E."/>
            <person name="McDaniel S.F."/>
            <person name="Hoernstein S.N.W."/>
            <person name="Larsson A."/>
            <person name="Li F.W."/>
            <person name="Perroud P.F."/>
            <person name="Phillips J."/>
            <person name="Ranjan P."/>
            <person name="Rokshar D.S."/>
            <person name="Rothfels C.J."/>
            <person name="Schneider L."/>
            <person name="Shu S."/>
            <person name="Stevenson D.W."/>
            <person name="Thummler F."/>
            <person name="Tillich M."/>
            <person name="Villarreal Aguilar J.C."/>
            <person name="Widiez T."/>
            <person name="Wong G.K."/>
            <person name="Wymore A."/>
            <person name="Zhang Y."/>
            <person name="Zimmer A.D."/>
            <person name="Quatrano R.S."/>
            <person name="Mayer K.F.X."/>
            <person name="Goodstein D."/>
            <person name="Casacuberta J.M."/>
            <person name="Vandepoele K."/>
            <person name="Reski R."/>
            <person name="Cuming A.C."/>
            <person name="Tuskan G.A."/>
            <person name="Maumus F."/>
            <person name="Salse J."/>
            <person name="Schmutz J."/>
            <person name="Rensing S.A."/>
        </authorList>
    </citation>
    <scope>NUCLEOTIDE SEQUENCE [LARGE SCALE GENOMIC DNA]</scope>
    <source>
        <strain evidence="21 22">cv. Gransden 2004</strain>
    </source>
</reference>
<dbReference type="GO" id="GO:0046872">
    <property type="term" value="F:metal ion binding"/>
    <property type="evidence" value="ECO:0007669"/>
    <property type="project" value="UniProtKB-KW"/>
</dbReference>
<evidence type="ECO:0000313" key="22">
    <source>
        <dbReference type="Proteomes" id="UP000006727"/>
    </source>
</evidence>
<comment type="similarity">
    <text evidence="4">Belongs to the PPR family. P subfamily.</text>
</comment>
<evidence type="ECO:0000256" key="8">
    <source>
        <dbReference type="ARBA" id="ARBA00022723"/>
    </source>
</evidence>
<dbReference type="Gene3D" id="3.40.50.11980">
    <property type="match status" value="1"/>
</dbReference>
<evidence type="ECO:0000256" key="2">
    <source>
        <dbReference type="ARBA" id="ARBA00001946"/>
    </source>
</evidence>
<feature type="domain" description="PROP1-like PPR" evidence="20">
    <location>
        <begin position="317"/>
        <end position="381"/>
    </location>
</feature>
<dbReference type="InParanoid" id="A0A7I4A7T1"/>
<evidence type="ECO:0000256" key="9">
    <source>
        <dbReference type="ARBA" id="ARBA00022737"/>
    </source>
</evidence>
<feature type="region of interest" description="Disordered" evidence="18">
    <location>
        <begin position="984"/>
        <end position="1071"/>
    </location>
</feature>
<keyword evidence="15" id="KW-0464">Manganese</keyword>
<evidence type="ECO:0000313" key="21">
    <source>
        <dbReference type="EnsemblPlants" id="Pp3c10_16850V3.4"/>
    </source>
</evidence>
<feature type="compositionally biased region" description="Basic and acidic residues" evidence="18">
    <location>
        <begin position="244"/>
        <end position="257"/>
    </location>
</feature>
<reference evidence="21" key="3">
    <citation type="submission" date="2020-12" db="UniProtKB">
        <authorList>
            <consortium name="EnsemblPlants"/>
        </authorList>
    </citation>
    <scope>IDENTIFICATION</scope>
</reference>
<protein>
    <recommendedName>
        <fullName evidence="16">Mitochondrial ribonuclease P catalytic subunit</fullName>
        <ecNumber evidence="5">3.1.26.5</ecNumber>
    </recommendedName>
    <alternativeName>
        <fullName evidence="17">Mitochondrial ribonuclease P protein 3</fullName>
    </alternativeName>
</protein>
<evidence type="ECO:0000256" key="16">
    <source>
        <dbReference type="ARBA" id="ARBA00044536"/>
    </source>
</evidence>
<evidence type="ECO:0000256" key="18">
    <source>
        <dbReference type="SAM" id="MobiDB-lite"/>
    </source>
</evidence>
<feature type="compositionally biased region" description="Low complexity" evidence="18">
    <location>
        <begin position="262"/>
        <end position="273"/>
    </location>
</feature>
<evidence type="ECO:0000259" key="19">
    <source>
        <dbReference type="Pfam" id="PF16953"/>
    </source>
</evidence>
<organism evidence="21 22">
    <name type="scientific">Physcomitrium patens</name>
    <name type="common">Spreading-leaved earth moss</name>
    <name type="synonym">Physcomitrella patens</name>
    <dbReference type="NCBI Taxonomy" id="3218"/>
    <lineage>
        <taxon>Eukaryota</taxon>
        <taxon>Viridiplantae</taxon>
        <taxon>Streptophyta</taxon>
        <taxon>Embryophyta</taxon>
        <taxon>Bryophyta</taxon>
        <taxon>Bryophytina</taxon>
        <taxon>Bryopsida</taxon>
        <taxon>Funariidae</taxon>
        <taxon>Funariales</taxon>
        <taxon>Funariaceae</taxon>
        <taxon>Physcomitrium</taxon>
    </lineage>
</organism>
<dbReference type="GO" id="GO:0001682">
    <property type="term" value="P:tRNA 5'-leader removal"/>
    <property type="evidence" value="ECO:0000318"/>
    <property type="project" value="GO_Central"/>
</dbReference>
<dbReference type="CDD" id="cd18718">
    <property type="entry name" value="PIN_PRORP"/>
    <property type="match status" value="1"/>
</dbReference>
<keyword evidence="22" id="KW-1185">Reference proteome</keyword>
<feature type="compositionally biased region" description="Basic residues" evidence="18">
    <location>
        <begin position="1035"/>
        <end position="1046"/>
    </location>
</feature>
<feature type="region of interest" description="Disordered" evidence="18">
    <location>
        <begin position="859"/>
        <end position="883"/>
    </location>
</feature>
<evidence type="ECO:0000256" key="17">
    <source>
        <dbReference type="ARBA" id="ARBA00044559"/>
    </source>
</evidence>
<dbReference type="FunCoup" id="A0A7I4A7T1">
    <property type="interactions" value="3433"/>
</dbReference>
<feature type="region of interest" description="Disordered" evidence="18">
    <location>
        <begin position="896"/>
        <end position="939"/>
    </location>
</feature>
<dbReference type="InterPro" id="IPR031595">
    <property type="entry name" value="PRORP_C"/>
</dbReference>
<name>A0A7I4A7T1_PHYPA</name>
<evidence type="ECO:0000256" key="11">
    <source>
        <dbReference type="ARBA" id="ARBA00022833"/>
    </source>
</evidence>
<dbReference type="EC" id="3.1.26.5" evidence="5"/>
<keyword evidence="10" id="KW-0378">Hydrolase</keyword>
<evidence type="ECO:0000256" key="12">
    <source>
        <dbReference type="ARBA" id="ARBA00022842"/>
    </source>
</evidence>
<dbReference type="Proteomes" id="UP000006727">
    <property type="component" value="Chromosome 10"/>
</dbReference>
<keyword evidence="13" id="KW-0809">Transit peptide</keyword>
<evidence type="ECO:0000256" key="7">
    <source>
        <dbReference type="ARBA" id="ARBA00022722"/>
    </source>
</evidence>
<dbReference type="InterPro" id="IPR011990">
    <property type="entry name" value="TPR-like_helical_dom_sf"/>
</dbReference>
<keyword evidence="14" id="KW-0496">Mitochondrion</keyword>
<keyword evidence="7" id="KW-0540">Nuclease</keyword>
<dbReference type="EnsemblPlants" id="Pp3c10_16850V3.4">
    <property type="protein sequence ID" value="Pp3c10_16850V3.4"/>
    <property type="gene ID" value="Pp3c10_16850"/>
</dbReference>
<dbReference type="Gene3D" id="1.25.40.10">
    <property type="entry name" value="Tetratricopeptide repeat domain"/>
    <property type="match status" value="1"/>
</dbReference>
<evidence type="ECO:0000256" key="3">
    <source>
        <dbReference type="ARBA" id="ARBA00004173"/>
    </source>
</evidence>
<dbReference type="PANTHER" id="PTHR13547:SF1">
    <property type="entry name" value="MITOCHONDRIAL RIBONUCLEASE P CATALYTIC SUBUNIT"/>
    <property type="match status" value="1"/>
</dbReference>
<comment type="cofactor">
    <cofactor evidence="2">
        <name>Mg(2+)</name>
        <dbReference type="ChEBI" id="CHEBI:18420"/>
    </cofactor>
</comment>
<feature type="compositionally biased region" description="Low complexity" evidence="18">
    <location>
        <begin position="916"/>
        <end position="930"/>
    </location>
</feature>
<evidence type="ECO:0000256" key="10">
    <source>
        <dbReference type="ARBA" id="ARBA00022801"/>
    </source>
</evidence>
<accession>A0A7I4A7T1</accession>
<dbReference type="Pfam" id="PF17177">
    <property type="entry name" value="PPR_long"/>
    <property type="match status" value="2"/>
</dbReference>
<dbReference type="InterPro" id="IPR033495">
    <property type="entry name" value="MRPP3_PIN_dom"/>
</dbReference>
<dbReference type="FunFam" id="3.40.50.11980:FF:000002">
    <property type="entry name" value="Proteinaceous RNase P 2"/>
    <property type="match status" value="1"/>
</dbReference>
<evidence type="ECO:0000256" key="6">
    <source>
        <dbReference type="ARBA" id="ARBA00022694"/>
    </source>
</evidence>
<feature type="region of interest" description="Disordered" evidence="18">
    <location>
        <begin position="182"/>
        <end position="325"/>
    </location>
</feature>
<keyword evidence="6" id="KW-0819">tRNA processing</keyword>
<evidence type="ECO:0000256" key="15">
    <source>
        <dbReference type="ARBA" id="ARBA00023211"/>
    </source>
</evidence>
<sequence>MGLQSELGRALYATAAELETLSGSLTSGSRENGAFFREFEWGGNFVSFLRFYGLWEIFVSHCVSLLCCSPGLGLWCMELALMGPVPSYRLLHSLFLPPLPYPSTICLTARRASKCTPIWRASSVVEICGRPCDQGYLAVPGRVGMFSVRCGMRFYGGFGRGPVGDVARSGVTCIRNSRTDHGVVGSSWTKESDGSASVKGAGMEQERTDRRSSPSKSAGNVNNNTEDNKDSSHRTKQNFGKPRSKFDAPRSRPEHSGRAQHSSSRSYNSSSRAKSSERVQGTDGRDVRIDSKTSMAQNGKNHGTPDSSYAKGGKQPRAKNKQYAPEQDLRRALDMCSKHADVKQALEIYDKTCKEGKIAFNQYNYNIILYLCSSAATDSLKPQKSGNERRGSEQVNHNRGPLDLSGIVESKNEALTEPKKLEEEQRILYMKRGFEVYEAMKSQGVPPNEATFTAVARLAVAKEDGDLAFDMVKQMAEANLSPRLRSYAPALYTYCKLKNHKKAFEVDDHMKKSGVALEESELEALLKVSVGAGLEDKVYSLLHRLRTTVRDVSPSAVEVIQQWFTSSAAATAGKSNWEHLPGPEYVKKATESCGGGWHGLGWLGRGTWEVKSSVVDDHGVCQECGEPLATIDLDPQETEMFAQSLSRMACQREAKNNEFKKFQGWLDRHGPFDAIVDGANVGLYNSNTPNGGFNFYQLNSVVTGIQKRLGLKREPLILLHHRRTKGGPADSSFAARMLSNWKENNSIYTTPTGSNDDWYWLYAAVRFRCVLVTNDEMRDHLFSLLGNDFFPKWKERHQVRYTINREGLVFHMPPPFSTVIQVQESHKGSWHVPKSGKNDEDVLVPREWLCVTRTGHLARSDTKSEEEMIASPNITRESSLSEVQAEAAINSELKGISVPSEGIQSPKPRKSRKSTSKSLSKSSPESSAFKSSEDGKLAGNIENEVVQLATKVEKLAGDIENEVVQLTTKVEKLVSEVQAQTETILESKDVTISGEEIQSPKPRKSRKSSSKASSKSLIHHPSETGMLEEQSTAPQKRRSISKKARSPKSALLQKLEAADEDSSGKPIDFQI</sequence>
<gene>
    <name evidence="21" type="primary">LOC112287980</name>
</gene>
<dbReference type="GO" id="GO:0005739">
    <property type="term" value="C:mitochondrion"/>
    <property type="evidence" value="ECO:0007669"/>
    <property type="project" value="UniProtKB-SubCell"/>
</dbReference>
<comment type="catalytic activity">
    <reaction evidence="1">
        <text>Endonucleolytic cleavage of RNA, removing 5'-extranucleotides from tRNA precursor.</text>
        <dbReference type="EC" id="3.1.26.5"/>
    </reaction>
</comment>
<dbReference type="Pfam" id="PF16953">
    <property type="entry name" value="PRORP"/>
    <property type="match status" value="1"/>
</dbReference>
<feature type="region of interest" description="Disordered" evidence="18">
    <location>
        <begin position="379"/>
        <end position="404"/>
    </location>
</feature>
<evidence type="ECO:0000256" key="5">
    <source>
        <dbReference type="ARBA" id="ARBA00012179"/>
    </source>
</evidence>
<comment type="subcellular location">
    <subcellularLocation>
        <location evidence="3">Mitochondrion</location>
    </subcellularLocation>
</comment>
<dbReference type="AlphaFoldDB" id="A0A7I4A7T1"/>
<dbReference type="Gramene" id="Pp3c10_16850V3.4">
    <property type="protein sequence ID" value="Pp3c10_16850V3.4"/>
    <property type="gene ID" value="Pp3c10_16850"/>
</dbReference>
<feature type="domain" description="PRORP" evidence="19">
    <location>
        <begin position="615"/>
        <end position="850"/>
    </location>
</feature>
<keyword evidence="12" id="KW-0460">Magnesium</keyword>
<feature type="compositionally biased region" description="Polar residues" evidence="18">
    <location>
        <begin position="872"/>
        <end position="882"/>
    </location>
</feature>
<feature type="compositionally biased region" description="Polar residues" evidence="18">
    <location>
        <begin position="292"/>
        <end position="307"/>
    </location>
</feature>
<evidence type="ECO:0000256" key="14">
    <source>
        <dbReference type="ARBA" id="ARBA00023128"/>
    </source>
</evidence>
<reference evidence="21 22" key="1">
    <citation type="journal article" date="2008" name="Science">
        <title>The Physcomitrella genome reveals evolutionary insights into the conquest of land by plants.</title>
        <authorList>
            <person name="Rensing S."/>
            <person name="Lang D."/>
            <person name="Zimmer A."/>
            <person name="Terry A."/>
            <person name="Salamov A."/>
            <person name="Shapiro H."/>
            <person name="Nishiyama T."/>
            <person name="Perroud P.-F."/>
            <person name="Lindquist E."/>
            <person name="Kamisugi Y."/>
            <person name="Tanahashi T."/>
            <person name="Sakakibara K."/>
            <person name="Fujita T."/>
            <person name="Oishi K."/>
            <person name="Shin-I T."/>
            <person name="Kuroki Y."/>
            <person name="Toyoda A."/>
            <person name="Suzuki Y."/>
            <person name="Hashimoto A."/>
            <person name="Yamaguchi K."/>
            <person name="Sugano A."/>
            <person name="Kohara Y."/>
            <person name="Fujiyama A."/>
            <person name="Anterola A."/>
            <person name="Aoki S."/>
            <person name="Ashton N."/>
            <person name="Barbazuk W.B."/>
            <person name="Barker E."/>
            <person name="Bennetzen J."/>
            <person name="Bezanilla M."/>
            <person name="Blankenship R."/>
            <person name="Cho S.H."/>
            <person name="Dutcher S."/>
            <person name="Estelle M."/>
            <person name="Fawcett J.A."/>
            <person name="Gundlach H."/>
            <person name="Hanada K."/>
            <person name="Heyl A."/>
            <person name="Hicks K.A."/>
            <person name="Hugh J."/>
            <person name="Lohr M."/>
            <person name="Mayer K."/>
            <person name="Melkozernov A."/>
            <person name="Murata T."/>
            <person name="Nelson D."/>
            <person name="Pils B."/>
            <person name="Prigge M."/>
            <person name="Reiss B."/>
            <person name="Renner T."/>
            <person name="Rombauts S."/>
            <person name="Rushton P."/>
            <person name="Sanderfoot A."/>
            <person name="Schween G."/>
            <person name="Shiu S.-H."/>
            <person name="Stueber K."/>
            <person name="Theodoulou F.L."/>
            <person name="Tu H."/>
            <person name="Van de Peer Y."/>
            <person name="Verrier P.J."/>
            <person name="Waters E."/>
            <person name="Wood A."/>
            <person name="Yang L."/>
            <person name="Cove D."/>
            <person name="Cuming A."/>
            <person name="Hasebe M."/>
            <person name="Lucas S."/>
            <person name="Mishler D.B."/>
            <person name="Reski R."/>
            <person name="Grigoriev I."/>
            <person name="Quatrano R.S."/>
            <person name="Boore J.L."/>
        </authorList>
    </citation>
    <scope>NUCLEOTIDE SEQUENCE [LARGE SCALE GENOMIC DNA]</scope>
    <source>
        <strain evidence="21 22">cv. Gransden 2004</strain>
    </source>
</reference>
<dbReference type="PANTHER" id="PTHR13547">
    <property type="match status" value="1"/>
</dbReference>
<dbReference type="EMBL" id="ABEU02000010">
    <property type="status" value="NOT_ANNOTATED_CDS"/>
    <property type="molecule type" value="Genomic_DNA"/>
</dbReference>
<evidence type="ECO:0000256" key="13">
    <source>
        <dbReference type="ARBA" id="ARBA00022946"/>
    </source>
</evidence>
<proteinExistence type="inferred from homology"/>
<keyword evidence="8" id="KW-0479">Metal-binding</keyword>
<feature type="compositionally biased region" description="Polar residues" evidence="18">
    <location>
        <begin position="214"/>
        <end position="225"/>
    </location>
</feature>
<evidence type="ECO:0000256" key="4">
    <source>
        <dbReference type="ARBA" id="ARBA00007626"/>
    </source>
</evidence>
<keyword evidence="11" id="KW-0862">Zinc</keyword>
<keyword evidence="9" id="KW-0677">Repeat</keyword>
<feature type="domain" description="PROP1-like PPR" evidence="20">
    <location>
        <begin position="428"/>
        <end position="570"/>
    </location>
</feature>
<dbReference type="GO" id="GO:0004526">
    <property type="term" value="F:ribonuclease P activity"/>
    <property type="evidence" value="ECO:0000318"/>
    <property type="project" value="GO_Central"/>
</dbReference>
<evidence type="ECO:0000256" key="1">
    <source>
        <dbReference type="ARBA" id="ARBA00000928"/>
    </source>
</evidence>